<feature type="compositionally biased region" description="Basic residues" evidence="1">
    <location>
        <begin position="509"/>
        <end position="519"/>
    </location>
</feature>
<comment type="caution">
    <text evidence="2">The sequence shown here is derived from an EMBL/GenBank/DDBJ whole genome shotgun (WGS) entry which is preliminary data.</text>
</comment>
<keyword evidence="3" id="KW-1185">Reference proteome</keyword>
<reference evidence="2 3" key="1">
    <citation type="submission" date="2019-09" db="EMBL/GenBank/DDBJ databases">
        <title>Draft genome of the ectomycorrhizal ascomycete Sphaerosporella brunnea.</title>
        <authorList>
            <consortium name="DOE Joint Genome Institute"/>
            <person name="Benucci G.M."/>
            <person name="Marozzi G."/>
            <person name="Antonielli L."/>
            <person name="Sanchez S."/>
            <person name="Marco P."/>
            <person name="Wang X."/>
            <person name="Falini L.B."/>
            <person name="Barry K."/>
            <person name="Haridas S."/>
            <person name="Lipzen A."/>
            <person name="Labutti K."/>
            <person name="Grigoriev I.V."/>
            <person name="Murat C."/>
            <person name="Martin F."/>
            <person name="Albertini E."/>
            <person name="Donnini D."/>
            <person name="Bonito G."/>
        </authorList>
    </citation>
    <scope>NUCLEOTIDE SEQUENCE [LARGE SCALE GENOMIC DNA]</scope>
    <source>
        <strain evidence="2 3">Sb_GMNB300</strain>
    </source>
</reference>
<gene>
    <name evidence="2" type="ORF">FN846DRAFT_271831</name>
</gene>
<feature type="compositionally biased region" description="Basic residues" evidence="1">
    <location>
        <begin position="308"/>
        <end position="319"/>
    </location>
</feature>
<dbReference type="OrthoDB" id="5343483at2759"/>
<evidence type="ECO:0000313" key="2">
    <source>
        <dbReference type="EMBL" id="KAA8912641.1"/>
    </source>
</evidence>
<feature type="compositionally biased region" description="Basic and acidic residues" evidence="1">
    <location>
        <begin position="452"/>
        <end position="462"/>
    </location>
</feature>
<proteinExistence type="predicted"/>
<protein>
    <submittedName>
        <fullName evidence="2">Uncharacterized protein</fullName>
    </submittedName>
</protein>
<feature type="region of interest" description="Disordered" evidence="1">
    <location>
        <begin position="284"/>
        <end position="383"/>
    </location>
</feature>
<name>A0A5J5F7J8_9PEZI</name>
<evidence type="ECO:0000256" key="1">
    <source>
        <dbReference type="SAM" id="MobiDB-lite"/>
    </source>
</evidence>
<organism evidence="2 3">
    <name type="scientific">Sphaerosporella brunnea</name>
    <dbReference type="NCBI Taxonomy" id="1250544"/>
    <lineage>
        <taxon>Eukaryota</taxon>
        <taxon>Fungi</taxon>
        <taxon>Dikarya</taxon>
        <taxon>Ascomycota</taxon>
        <taxon>Pezizomycotina</taxon>
        <taxon>Pezizomycetes</taxon>
        <taxon>Pezizales</taxon>
        <taxon>Pyronemataceae</taxon>
        <taxon>Sphaerosporella</taxon>
    </lineage>
</organism>
<evidence type="ECO:0000313" key="3">
    <source>
        <dbReference type="Proteomes" id="UP000326924"/>
    </source>
</evidence>
<dbReference type="Proteomes" id="UP000326924">
    <property type="component" value="Unassembled WGS sequence"/>
</dbReference>
<dbReference type="AlphaFoldDB" id="A0A5J5F7J8"/>
<sequence>MTATPPPSPPPPSILRMLRTTTRTRLFVPPEGWCLQHLELLHVQISDSTLPPEPPRAALRPNFPPVGEKLDSYMLQRGPARGLKMLLRELWPIFDLFGSFSPSSRRLSFHFAGKSCDLFPATVITRCPGSLALPVLSYIDRVTIAKIRKESRSRARLGLDVQLDPYEFAILVAMAQEQHAALSQLRCTKRSYTTHLIGCILRPHAARFVLFTATIPAAFLRCLAQPDVPLSPADAPTISRHIISRKTTGTAFMDIIYGALAAGPFMGQPEWKEATRRVNGMSAAKTAAIKKKKRSTDQIEGGEDSRSQVKRRATKKPKRTHNEITTSVGDIREDKENIAPPDPITSATEERRPPIKQLKRGAEEVSQDCSDAPPWKKTKATTHRAHPLGWETHNSAGADFFRLPRGDAHGAPIKNKGTPDEMSQTEVQDWPVEHTHGSEPTPHTPPVTPIRPADEAGHHQRQETAVQDAEVRNSGLADVGLRLDTRATAAMKTKRTADEISQGTETRHPQTRHKRPRAC</sequence>
<dbReference type="InParanoid" id="A0A5J5F7J8"/>
<accession>A0A5J5F7J8</accession>
<feature type="region of interest" description="Disordered" evidence="1">
    <location>
        <begin position="405"/>
        <end position="519"/>
    </location>
</feature>
<dbReference type="EMBL" id="VXIS01000021">
    <property type="protein sequence ID" value="KAA8912641.1"/>
    <property type="molecule type" value="Genomic_DNA"/>
</dbReference>